<dbReference type="AlphaFoldDB" id="A0A1B2HVF4"/>
<evidence type="ECO:0000313" key="2">
    <source>
        <dbReference type="EMBL" id="ANZ41714.1"/>
    </source>
</evidence>
<name>A0A1B2HVF4_9PSEU</name>
<keyword evidence="3" id="KW-1185">Reference proteome</keyword>
<accession>A0A1B2HVF4</accession>
<proteinExistence type="predicted"/>
<dbReference type="Proteomes" id="UP000093053">
    <property type="component" value="Chromosome"/>
</dbReference>
<evidence type="ECO:0000313" key="3">
    <source>
        <dbReference type="Proteomes" id="UP000093053"/>
    </source>
</evidence>
<feature type="region of interest" description="Disordered" evidence="1">
    <location>
        <begin position="25"/>
        <end position="66"/>
    </location>
</feature>
<sequence length="66" mass="7013">MTLPGNAVQATVDSGGMLVDLRRTGAGPAATAGRAGRAPPAPPPFRPRPVNEDDYERRGVLREESW</sequence>
<gene>
    <name evidence="2" type="ORF">BBK82_42985</name>
</gene>
<dbReference type="KEGG" id="led:BBK82_42985"/>
<reference evidence="2 3" key="1">
    <citation type="submission" date="2016-07" db="EMBL/GenBank/DDBJ databases">
        <title>Complete genome sequence of the Lentzea guizhouensis DHS C013.</title>
        <authorList>
            <person name="Cao C."/>
        </authorList>
    </citation>
    <scope>NUCLEOTIDE SEQUENCE [LARGE SCALE GENOMIC DNA]</scope>
    <source>
        <strain evidence="2 3">DHS C013</strain>
    </source>
</reference>
<dbReference type="RefSeq" id="WP_065920049.1">
    <property type="nucleotide sequence ID" value="NZ_CP016793.1"/>
</dbReference>
<feature type="compositionally biased region" description="Low complexity" evidence="1">
    <location>
        <begin position="25"/>
        <end position="38"/>
    </location>
</feature>
<organism evidence="2 3">
    <name type="scientific">Lentzea guizhouensis</name>
    <dbReference type="NCBI Taxonomy" id="1586287"/>
    <lineage>
        <taxon>Bacteria</taxon>
        <taxon>Bacillati</taxon>
        <taxon>Actinomycetota</taxon>
        <taxon>Actinomycetes</taxon>
        <taxon>Pseudonocardiales</taxon>
        <taxon>Pseudonocardiaceae</taxon>
        <taxon>Lentzea</taxon>
    </lineage>
</organism>
<feature type="compositionally biased region" description="Basic and acidic residues" evidence="1">
    <location>
        <begin position="49"/>
        <end position="66"/>
    </location>
</feature>
<protein>
    <submittedName>
        <fullName evidence="2">Uncharacterized protein</fullName>
    </submittedName>
</protein>
<dbReference type="EMBL" id="CP016793">
    <property type="protein sequence ID" value="ANZ41714.1"/>
    <property type="molecule type" value="Genomic_DNA"/>
</dbReference>
<evidence type="ECO:0000256" key="1">
    <source>
        <dbReference type="SAM" id="MobiDB-lite"/>
    </source>
</evidence>